<dbReference type="Proteomes" id="UP000805614">
    <property type="component" value="Unassembled WGS sequence"/>
</dbReference>
<organism evidence="2 3">
    <name type="scientific">Actinomadura alba</name>
    <dbReference type="NCBI Taxonomy" id="406431"/>
    <lineage>
        <taxon>Bacteria</taxon>
        <taxon>Bacillati</taxon>
        <taxon>Actinomycetota</taxon>
        <taxon>Actinomycetes</taxon>
        <taxon>Streptosporangiales</taxon>
        <taxon>Thermomonosporaceae</taxon>
        <taxon>Actinomadura</taxon>
    </lineage>
</organism>
<reference evidence="2 3" key="1">
    <citation type="submission" date="2020-06" db="EMBL/GenBank/DDBJ databases">
        <title>Actinomadura xiongansis sp. nov., isolated from soil of Baiyangdian.</title>
        <authorList>
            <person name="Zhang X."/>
        </authorList>
    </citation>
    <scope>NUCLEOTIDE SEQUENCE [LARGE SCALE GENOMIC DNA]</scope>
    <source>
        <strain evidence="2 3">HBUM206468</strain>
    </source>
</reference>
<evidence type="ECO:0000256" key="1">
    <source>
        <dbReference type="SAM" id="MobiDB-lite"/>
    </source>
</evidence>
<feature type="region of interest" description="Disordered" evidence="1">
    <location>
        <begin position="299"/>
        <end position="336"/>
    </location>
</feature>
<keyword evidence="3" id="KW-1185">Reference proteome</keyword>
<dbReference type="RefSeq" id="WP_187245924.1">
    <property type="nucleotide sequence ID" value="NZ_BAAAOK010000001.1"/>
</dbReference>
<protein>
    <submittedName>
        <fullName evidence="2">Uncharacterized protein</fullName>
    </submittedName>
</protein>
<proteinExistence type="predicted"/>
<sequence length="336" mass="38543">MTEIIDYGRFAERLRRVMPRWDVRERTSPEEFAEHLADTSPRWTLLREFQEEWGYETPDGGPVWPRWSEDEHKAYLRRLKAAATGEEDDRFAAVDMTLPIPRALDEWWDLPFNSFTHRPSLYWTNPEWPPTVRPDPTGYGVADGIPEDSPLAGPGDERRVCVFKAEYQYCNEWGYLAAESALADPKVLVSIEDGWVTQSRSVTEFFLQLAVERLPAHYGWSVHLYEAEPELVERVRRTFPELGLLPWRELGTETVTYGAPDAIIYHDVREFSDFPFIVHARTRAALERVAGTLGVDWTDQLEEPAAEQERAGPEPLSLRAGESDPSEPVDRPDGLG</sequence>
<evidence type="ECO:0000313" key="3">
    <source>
        <dbReference type="Proteomes" id="UP000805614"/>
    </source>
</evidence>
<accession>A0ABR7LVJ7</accession>
<gene>
    <name evidence="2" type="ORF">HKK74_25755</name>
</gene>
<dbReference type="EMBL" id="JABVEC010000022">
    <property type="protein sequence ID" value="MBC6468871.1"/>
    <property type="molecule type" value="Genomic_DNA"/>
</dbReference>
<comment type="caution">
    <text evidence="2">The sequence shown here is derived from an EMBL/GenBank/DDBJ whole genome shotgun (WGS) entry which is preliminary data.</text>
</comment>
<name>A0ABR7LVJ7_9ACTN</name>
<evidence type="ECO:0000313" key="2">
    <source>
        <dbReference type="EMBL" id="MBC6468871.1"/>
    </source>
</evidence>